<gene>
    <name evidence="2" type="ORF">LPLAT_LOCUS5770</name>
</gene>
<evidence type="ECO:0000313" key="3">
    <source>
        <dbReference type="Proteomes" id="UP001497644"/>
    </source>
</evidence>
<evidence type="ECO:0000256" key="1">
    <source>
        <dbReference type="SAM" id="MobiDB-lite"/>
    </source>
</evidence>
<protein>
    <submittedName>
        <fullName evidence="2">Uncharacterized protein</fullName>
    </submittedName>
</protein>
<evidence type="ECO:0000313" key="2">
    <source>
        <dbReference type="EMBL" id="CAL1679617.1"/>
    </source>
</evidence>
<accession>A0AAV2NJF0</accession>
<dbReference type="AlphaFoldDB" id="A0AAV2NJF0"/>
<feature type="compositionally biased region" description="Basic and acidic residues" evidence="1">
    <location>
        <begin position="18"/>
        <end position="35"/>
    </location>
</feature>
<name>A0AAV2NJF0_9HYME</name>
<keyword evidence="3" id="KW-1185">Reference proteome</keyword>
<feature type="region of interest" description="Disordered" evidence="1">
    <location>
        <begin position="1"/>
        <end position="35"/>
    </location>
</feature>
<sequence>MYRCYSEPFLANSSSSFPKDEEGTRMMAKRRDPRQEERMYAMVSLHCESFHDDDDDDDDDNESNVVQFHSRRVANANTMHSFIAVQNRARGFKRARHAGIGN</sequence>
<reference evidence="2" key="1">
    <citation type="submission" date="2024-04" db="EMBL/GenBank/DDBJ databases">
        <authorList>
            <consortium name="Molecular Ecology Group"/>
        </authorList>
    </citation>
    <scope>NUCLEOTIDE SEQUENCE</scope>
</reference>
<organism evidence="2 3">
    <name type="scientific">Lasius platythorax</name>
    <dbReference type="NCBI Taxonomy" id="488582"/>
    <lineage>
        <taxon>Eukaryota</taxon>
        <taxon>Metazoa</taxon>
        <taxon>Ecdysozoa</taxon>
        <taxon>Arthropoda</taxon>
        <taxon>Hexapoda</taxon>
        <taxon>Insecta</taxon>
        <taxon>Pterygota</taxon>
        <taxon>Neoptera</taxon>
        <taxon>Endopterygota</taxon>
        <taxon>Hymenoptera</taxon>
        <taxon>Apocrita</taxon>
        <taxon>Aculeata</taxon>
        <taxon>Formicoidea</taxon>
        <taxon>Formicidae</taxon>
        <taxon>Formicinae</taxon>
        <taxon>Lasius</taxon>
        <taxon>Lasius</taxon>
    </lineage>
</organism>
<proteinExistence type="predicted"/>
<dbReference type="EMBL" id="OZ034825">
    <property type="protein sequence ID" value="CAL1679617.1"/>
    <property type="molecule type" value="Genomic_DNA"/>
</dbReference>
<dbReference type="Proteomes" id="UP001497644">
    <property type="component" value="Chromosome 2"/>
</dbReference>